<dbReference type="AlphaFoldDB" id="A0A5P3XEC8"/>
<dbReference type="SUPFAM" id="SSF53448">
    <property type="entry name" value="Nucleotide-diphospho-sugar transferases"/>
    <property type="match status" value="1"/>
</dbReference>
<dbReference type="InterPro" id="IPR029044">
    <property type="entry name" value="Nucleotide-diphossugar_trans"/>
</dbReference>
<name>A0A5P3XEC8_PARBF</name>
<dbReference type="Proteomes" id="UP000326961">
    <property type="component" value="Chromosome"/>
</dbReference>
<reference evidence="1 2" key="1">
    <citation type="submission" date="2018-09" db="EMBL/GenBank/DDBJ databases">
        <title>A clostridial neurotoxin that targets Anopheles mosquitoes.</title>
        <authorList>
            <person name="Contreras E."/>
            <person name="Masuyer G."/>
            <person name="Qureshi N."/>
            <person name="Chawla S."/>
            <person name="Lim H.L."/>
            <person name="Chen J."/>
            <person name="Stenmark P."/>
            <person name="Gill S."/>
        </authorList>
    </citation>
    <scope>NUCLEOTIDE SEQUENCE [LARGE SCALE GENOMIC DNA]</scope>
    <source>
        <strain evidence="1 2">Cbm</strain>
    </source>
</reference>
<evidence type="ECO:0000313" key="2">
    <source>
        <dbReference type="Proteomes" id="UP000326961"/>
    </source>
</evidence>
<keyword evidence="1" id="KW-0808">Transferase</keyword>
<protein>
    <submittedName>
        <fullName evidence="1">Glycosyltransferase family 2 protein</fullName>
    </submittedName>
</protein>
<gene>
    <name evidence="1" type="ORF">D4A35_00445</name>
</gene>
<dbReference type="CDD" id="cd00761">
    <property type="entry name" value="Glyco_tranf_GTA_type"/>
    <property type="match status" value="1"/>
</dbReference>
<accession>A0A5P3XEC8</accession>
<dbReference type="GO" id="GO:0016740">
    <property type="term" value="F:transferase activity"/>
    <property type="evidence" value="ECO:0007669"/>
    <property type="project" value="UniProtKB-KW"/>
</dbReference>
<organism evidence="1 2">
    <name type="scientific">Paraclostridium bifermentans</name>
    <name type="common">Clostridium bifermentans</name>
    <dbReference type="NCBI Taxonomy" id="1490"/>
    <lineage>
        <taxon>Bacteria</taxon>
        <taxon>Bacillati</taxon>
        <taxon>Bacillota</taxon>
        <taxon>Clostridia</taxon>
        <taxon>Peptostreptococcales</taxon>
        <taxon>Peptostreptococcaceae</taxon>
        <taxon>Paraclostridium</taxon>
    </lineage>
</organism>
<proteinExistence type="predicted"/>
<sequence>MSDFMNSDTAMIIDIPFNICDHPFWFEFKILYASSSHKSQTKEWIDYRINIFMKYTAKSLINQTNQNFKCIVRHTKETKFLIDEALSRYQKLPDNIIFTDDGDVAIKEIISDYKYMYHIRIDSDNMFSPDYIQQLHNIKYYDNLQCILCQRGYIYETNKNVLVHMTHPSPSFYALTYTVDNFLSGMRYYVKDDHWGAMNLIHEIIPTPSYIVIIHGLNISNDLEDILAYHYIQTSIATEEEKQQILNEFNLI</sequence>
<evidence type="ECO:0000313" key="1">
    <source>
        <dbReference type="EMBL" id="QEZ67471.1"/>
    </source>
</evidence>
<dbReference type="EMBL" id="CP032452">
    <property type="protein sequence ID" value="QEZ67471.1"/>
    <property type="molecule type" value="Genomic_DNA"/>
</dbReference>